<comment type="caution">
    <text evidence="7">Lacks conserved residue(s) required for the propagation of feature annotation.</text>
</comment>
<dbReference type="OrthoDB" id="365605at2759"/>
<comment type="caution">
    <text evidence="10">The sequence shown here is derived from an EMBL/GenBank/DDBJ whole genome shotgun (WGS) entry which is preliminary data.</text>
</comment>
<sequence length="318" mass="35313">MFSDNLMKKEVSLSICAQVLLFCAVMCVRQRGEPCSHTEPCQKGLRCRYTGGTRNRTGVCAAPDAASCVVGNSVYHSGETFFPSCSYQCVCHGGQISCVPRCNLDVMLPGPDCPFPRKVQVPGECCEKWVCDAQAEVSVLGGFAMAAYRQEETLGFDPSMECMEQTTEWSACSRFCGMGVSTRVTNQNRRCEMVKQSRLCMVRPCHALEEQADPQEVGACVRTTQSPKPVHFTFRNCSSVQAFRPRFCGRCSDGRCCTPHATKTAPVRFRCPNGATLKRPVMFIRTCVCHRNCPEEKVEEDRVPQRGPEMGYTAILTR</sequence>
<dbReference type="PROSITE" id="PS50092">
    <property type="entry name" value="TSP1"/>
    <property type="match status" value="1"/>
</dbReference>
<evidence type="ECO:0000256" key="1">
    <source>
        <dbReference type="ARBA" id="ARBA00004496"/>
    </source>
</evidence>
<dbReference type="PROSITE" id="PS50184">
    <property type="entry name" value="VWFC_2"/>
    <property type="match status" value="1"/>
</dbReference>
<dbReference type="GO" id="GO:0045597">
    <property type="term" value="P:positive regulation of cell differentiation"/>
    <property type="evidence" value="ECO:0007669"/>
    <property type="project" value="TreeGrafter"/>
</dbReference>
<dbReference type="InterPro" id="IPR000884">
    <property type="entry name" value="TSP1_rpt"/>
</dbReference>
<keyword evidence="5" id="KW-0732">Signal</keyword>
<evidence type="ECO:0000259" key="9">
    <source>
        <dbReference type="PROSITE" id="PS50184"/>
    </source>
</evidence>
<dbReference type="GO" id="GO:0031012">
    <property type="term" value="C:extracellular matrix"/>
    <property type="evidence" value="ECO:0007669"/>
    <property type="project" value="TreeGrafter"/>
</dbReference>
<dbReference type="PROSITE" id="PS01185">
    <property type="entry name" value="CTCK_1"/>
    <property type="match status" value="1"/>
</dbReference>
<evidence type="ECO:0000256" key="5">
    <source>
        <dbReference type="ARBA" id="ARBA00022729"/>
    </source>
</evidence>
<dbReference type="Pfam" id="PF00007">
    <property type="entry name" value="Cys_knot"/>
    <property type="match status" value="1"/>
</dbReference>
<dbReference type="SUPFAM" id="SSF57603">
    <property type="entry name" value="FnI-like domain"/>
    <property type="match status" value="1"/>
</dbReference>
<dbReference type="InterPro" id="IPR009030">
    <property type="entry name" value="Growth_fac_rcpt_cys_sf"/>
</dbReference>
<dbReference type="GO" id="GO:0005178">
    <property type="term" value="F:integrin binding"/>
    <property type="evidence" value="ECO:0007669"/>
    <property type="project" value="TreeGrafter"/>
</dbReference>
<dbReference type="SMART" id="SM00209">
    <property type="entry name" value="TSP1"/>
    <property type="match status" value="1"/>
</dbReference>
<dbReference type="InterPro" id="IPR036383">
    <property type="entry name" value="TSP1_rpt_sf"/>
</dbReference>
<dbReference type="SMART" id="SM00041">
    <property type="entry name" value="CT"/>
    <property type="match status" value="1"/>
</dbReference>
<keyword evidence="4" id="KW-0964">Secreted</keyword>
<evidence type="ECO:0000256" key="3">
    <source>
        <dbReference type="ARBA" id="ARBA00022490"/>
    </source>
</evidence>
<reference evidence="10 11" key="1">
    <citation type="submission" date="2019-06" db="EMBL/GenBank/DDBJ databases">
        <title>A chromosome-scale genome assembly of the striped catfish, Pangasianodon hypophthalmus.</title>
        <authorList>
            <person name="Wen M."/>
            <person name="Zahm M."/>
            <person name="Roques C."/>
            <person name="Cabau C."/>
            <person name="Klopp C."/>
            <person name="Donnadieu C."/>
            <person name="Jouanno E."/>
            <person name="Avarre J.-C."/>
            <person name="Campet M."/>
            <person name="Ha T.T.T."/>
            <person name="Dugue R."/>
            <person name="Lampietro C."/>
            <person name="Louis A."/>
            <person name="Herpin A."/>
            <person name="Echchiki A."/>
            <person name="Berthelot C."/>
            <person name="Parey E."/>
            <person name="Roest-Crollius H."/>
            <person name="Braasch I."/>
            <person name="Postlethwait J."/>
            <person name="Bobe J."/>
            <person name="Montfort J."/>
            <person name="Bouchez O."/>
            <person name="Begum T."/>
            <person name="Schartl M."/>
            <person name="Guiguen Y."/>
        </authorList>
    </citation>
    <scope>NUCLEOTIDE SEQUENCE [LARGE SCALE GENOMIC DNA]</scope>
    <source>
        <strain evidence="10 11">Indonesia</strain>
        <tissue evidence="10">Blood</tissue>
    </source>
</reference>
<keyword evidence="3" id="KW-0963">Cytoplasm</keyword>
<organism evidence="10 11">
    <name type="scientific">Pangasianodon hypophthalmus</name>
    <name type="common">Striped catfish</name>
    <name type="synonym">Helicophagus hypophthalmus</name>
    <dbReference type="NCBI Taxonomy" id="310915"/>
    <lineage>
        <taxon>Eukaryota</taxon>
        <taxon>Metazoa</taxon>
        <taxon>Chordata</taxon>
        <taxon>Craniata</taxon>
        <taxon>Vertebrata</taxon>
        <taxon>Euteleostomi</taxon>
        <taxon>Actinopterygii</taxon>
        <taxon>Neopterygii</taxon>
        <taxon>Teleostei</taxon>
        <taxon>Ostariophysi</taxon>
        <taxon>Siluriformes</taxon>
        <taxon>Pangasiidae</taxon>
        <taxon>Pangasianodon</taxon>
    </lineage>
</organism>
<evidence type="ECO:0008006" key="12">
    <source>
        <dbReference type="Google" id="ProtNLM"/>
    </source>
</evidence>
<dbReference type="SUPFAM" id="SSF57184">
    <property type="entry name" value="Growth factor receptor domain"/>
    <property type="match status" value="1"/>
</dbReference>
<dbReference type="GO" id="GO:0005615">
    <property type="term" value="C:extracellular space"/>
    <property type="evidence" value="ECO:0007669"/>
    <property type="project" value="TreeGrafter"/>
</dbReference>
<name>A0A5N5Q5E9_PANHP</name>
<dbReference type="PROSITE" id="PS01208">
    <property type="entry name" value="VWFC_1"/>
    <property type="match status" value="1"/>
</dbReference>
<feature type="domain" description="VWFC" evidence="9">
    <location>
        <begin position="66"/>
        <end position="132"/>
    </location>
</feature>
<dbReference type="InterPro" id="IPR006208">
    <property type="entry name" value="Glyco_hormone_CN"/>
</dbReference>
<evidence type="ECO:0000313" key="11">
    <source>
        <dbReference type="Proteomes" id="UP000327468"/>
    </source>
</evidence>
<dbReference type="SMART" id="SM00214">
    <property type="entry name" value="VWC"/>
    <property type="match status" value="1"/>
</dbReference>
<dbReference type="Proteomes" id="UP000327468">
    <property type="component" value="Chromosome 1"/>
</dbReference>
<dbReference type="GO" id="GO:0007155">
    <property type="term" value="P:cell adhesion"/>
    <property type="evidence" value="ECO:0007669"/>
    <property type="project" value="TreeGrafter"/>
</dbReference>
<dbReference type="GO" id="GO:0002062">
    <property type="term" value="P:chondrocyte differentiation"/>
    <property type="evidence" value="ECO:0007669"/>
    <property type="project" value="TreeGrafter"/>
</dbReference>
<feature type="domain" description="CTCK" evidence="8">
    <location>
        <begin position="220"/>
        <end position="294"/>
    </location>
</feature>
<dbReference type="Gene3D" id="2.20.100.10">
    <property type="entry name" value="Thrombospondin type-1 (TSP1) repeat"/>
    <property type="match status" value="1"/>
</dbReference>
<dbReference type="InterPro" id="IPR006207">
    <property type="entry name" value="Cys_knot_C"/>
</dbReference>
<evidence type="ECO:0000256" key="6">
    <source>
        <dbReference type="ARBA" id="ARBA00023157"/>
    </source>
</evidence>
<dbReference type="PANTHER" id="PTHR11348:SF8">
    <property type="entry name" value="CCN FAMILY MEMBER 3"/>
    <property type="match status" value="1"/>
</dbReference>
<dbReference type="GO" id="GO:0008201">
    <property type="term" value="F:heparin binding"/>
    <property type="evidence" value="ECO:0007669"/>
    <property type="project" value="TreeGrafter"/>
</dbReference>
<dbReference type="EMBL" id="VFJC01000002">
    <property type="protein sequence ID" value="KAB5586318.1"/>
    <property type="molecule type" value="Genomic_DNA"/>
</dbReference>
<evidence type="ECO:0000256" key="2">
    <source>
        <dbReference type="ARBA" id="ARBA00004613"/>
    </source>
</evidence>
<evidence type="ECO:0000259" key="8">
    <source>
        <dbReference type="PROSITE" id="PS01225"/>
    </source>
</evidence>
<dbReference type="GO" id="GO:0005737">
    <property type="term" value="C:cytoplasm"/>
    <property type="evidence" value="ECO:0007669"/>
    <property type="project" value="UniProtKB-SubCell"/>
</dbReference>
<dbReference type="AlphaFoldDB" id="A0A5N5Q5E9"/>
<evidence type="ECO:0000256" key="7">
    <source>
        <dbReference type="PROSITE-ProRule" id="PRU00039"/>
    </source>
</evidence>
<evidence type="ECO:0000256" key="4">
    <source>
        <dbReference type="ARBA" id="ARBA00022525"/>
    </source>
</evidence>
<keyword evidence="6" id="KW-1015">Disulfide bond</keyword>
<dbReference type="SUPFAM" id="SSF82895">
    <property type="entry name" value="TSP-1 type 1 repeat"/>
    <property type="match status" value="1"/>
</dbReference>
<dbReference type="Pfam" id="PF19035">
    <property type="entry name" value="TSP1_CCN"/>
    <property type="match status" value="1"/>
</dbReference>
<dbReference type="InterPro" id="IPR050941">
    <property type="entry name" value="CCN"/>
</dbReference>
<dbReference type="InterPro" id="IPR001007">
    <property type="entry name" value="VWF_dom"/>
</dbReference>
<proteinExistence type="predicted"/>
<accession>A0A5N5Q5E9</accession>
<keyword evidence="11" id="KW-1185">Reference proteome</keyword>
<evidence type="ECO:0000313" key="10">
    <source>
        <dbReference type="EMBL" id="KAB5586318.1"/>
    </source>
</evidence>
<comment type="subcellular location">
    <subcellularLocation>
        <location evidence="1">Cytoplasm</location>
    </subcellularLocation>
    <subcellularLocation>
        <location evidence="2">Secreted</location>
    </subcellularLocation>
</comment>
<protein>
    <recommendedName>
        <fullName evidence="12">CTCK domain-containing protein</fullName>
    </recommendedName>
</protein>
<gene>
    <name evidence="10" type="ORF">PHYPO_G00000230</name>
</gene>
<dbReference type="PROSITE" id="PS01225">
    <property type="entry name" value="CTCK_2"/>
    <property type="match status" value="1"/>
</dbReference>
<dbReference type="PANTHER" id="PTHR11348">
    <property type="entry name" value="CONNECTIVE TISSUE GROWTH FACTOR-RELATED"/>
    <property type="match status" value="1"/>
</dbReference>
<dbReference type="GO" id="GO:0007165">
    <property type="term" value="P:signal transduction"/>
    <property type="evidence" value="ECO:0007669"/>
    <property type="project" value="InterPro"/>
</dbReference>
<dbReference type="Pfam" id="PF00093">
    <property type="entry name" value="VWC"/>
    <property type="match status" value="1"/>
</dbReference>
<dbReference type="InterPro" id="IPR043973">
    <property type="entry name" value="TSP1_CCN"/>
</dbReference>